<comment type="caution">
    <text evidence="2">The sequence shown here is derived from an EMBL/GenBank/DDBJ whole genome shotgun (WGS) entry which is preliminary data.</text>
</comment>
<dbReference type="Proteomes" id="UP000675781">
    <property type="component" value="Unassembled WGS sequence"/>
</dbReference>
<protein>
    <submittedName>
        <fullName evidence="2">Uncharacterized protein</fullName>
    </submittedName>
</protein>
<feature type="compositionally biased region" description="Basic and acidic residues" evidence="1">
    <location>
        <begin position="11"/>
        <end position="29"/>
    </location>
</feature>
<evidence type="ECO:0000313" key="3">
    <source>
        <dbReference type="Proteomes" id="UP000675781"/>
    </source>
</evidence>
<reference evidence="2" key="1">
    <citation type="submission" date="2021-04" db="EMBL/GenBank/DDBJ databases">
        <title>Genome based classification of Actinospica acidithermotolerans sp. nov., an actinobacterium isolated from an Indonesian hot spring.</title>
        <authorList>
            <person name="Kusuma A.B."/>
            <person name="Putra K.E."/>
            <person name="Nafisah S."/>
            <person name="Loh J."/>
            <person name="Nouioui I."/>
            <person name="Goodfellow M."/>
        </authorList>
    </citation>
    <scope>NUCLEOTIDE SEQUENCE</scope>
    <source>
        <strain evidence="2">CSCA 57</strain>
    </source>
</reference>
<keyword evidence="3" id="KW-1185">Reference proteome</keyword>
<proteinExistence type="predicted"/>
<evidence type="ECO:0000313" key="2">
    <source>
        <dbReference type="EMBL" id="MBR7834572.1"/>
    </source>
</evidence>
<feature type="region of interest" description="Disordered" evidence="1">
    <location>
        <begin position="1"/>
        <end position="61"/>
    </location>
</feature>
<evidence type="ECO:0000256" key="1">
    <source>
        <dbReference type="SAM" id="MobiDB-lite"/>
    </source>
</evidence>
<name>A0A941EMT5_9ACTN</name>
<accession>A0A941EMT5</accession>
<organism evidence="2 3">
    <name type="scientific">Actinospica durhamensis</name>
    <dbReference type="NCBI Taxonomy" id="1508375"/>
    <lineage>
        <taxon>Bacteria</taxon>
        <taxon>Bacillati</taxon>
        <taxon>Actinomycetota</taxon>
        <taxon>Actinomycetes</taxon>
        <taxon>Catenulisporales</taxon>
        <taxon>Actinospicaceae</taxon>
        <taxon>Actinospica</taxon>
    </lineage>
</organism>
<dbReference type="RefSeq" id="WP_212529089.1">
    <property type="nucleotide sequence ID" value="NZ_JAGSOG010000062.1"/>
</dbReference>
<sequence>MQGGGQFFRSELGDPHGLDPHARERRDAAPDPAKPRRHQAQHGKGHKPFGWLHPRHEPRHH</sequence>
<dbReference type="EMBL" id="JAGSOG010000062">
    <property type="protein sequence ID" value="MBR7834572.1"/>
    <property type="molecule type" value="Genomic_DNA"/>
</dbReference>
<feature type="compositionally biased region" description="Basic residues" evidence="1">
    <location>
        <begin position="35"/>
        <end position="47"/>
    </location>
</feature>
<gene>
    <name evidence="2" type="ORF">KDL01_14960</name>
</gene>
<dbReference type="AlphaFoldDB" id="A0A941EMT5"/>